<name>A0A1S1U8T4_9BURK</name>
<proteinExistence type="predicted"/>
<gene>
    <name evidence="2" type="ORF">AKG95_15335</name>
</gene>
<keyword evidence="1" id="KW-0732">Signal</keyword>
<organism evidence="2 3">
    <name type="scientific">Janthinobacterium lividum</name>
    <dbReference type="NCBI Taxonomy" id="29581"/>
    <lineage>
        <taxon>Bacteria</taxon>
        <taxon>Pseudomonadati</taxon>
        <taxon>Pseudomonadota</taxon>
        <taxon>Betaproteobacteria</taxon>
        <taxon>Burkholderiales</taxon>
        <taxon>Oxalobacteraceae</taxon>
        <taxon>Janthinobacterium</taxon>
    </lineage>
</organism>
<feature type="signal peptide" evidence="1">
    <location>
        <begin position="1"/>
        <end position="22"/>
    </location>
</feature>
<evidence type="ECO:0008006" key="4">
    <source>
        <dbReference type="Google" id="ProtNLM"/>
    </source>
</evidence>
<dbReference type="EMBL" id="LFKP01000008">
    <property type="protein sequence ID" value="OHV96181.1"/>
    <property type="molecule type" value="Genomic_DNA"/>
</dbReference>
<evidence type="ECO:0000313" key="2">
    <source>
        <dbReference type="EMBL" id="OHV96181.1"/>
    </source>
</evidence>
<feature type="chain" id="PRO_5010273052" description="Lipoprotein" evidence="1">
    <location>
        <begin position="23"/>
        <end position="90"/>
    </location>
</feature>
<dbReference type="Proteomes" id="UP000179840">
    <property type="component" value="Unassembled WGS sequence"/>
</dbReference>
<comment type="caution">
    <text evidence="2">The sequence shown here is derived from an EMBL/GenBank/DDBJ whole genome shotgun (WGS) entry which is preliminary data.</text>
</comment>
<reference evidence="2 3" key="1">
    <citation type="submission" date="2015-06" db="EMBL/GenBank/DDBJ databases">
        <title>Draft genome sequencing of a biphenyl-degrading bacterium, Janthinobacterium lividum MEG1.</title>
        <authorList>
            <person name="Shimodaira J."/>
            <person name="Hatta T."/>
        </authorList>
    </citation>
    <scope>NUCLEOTIDE SEQUENCE [LARGE SCALE GENOMIC DNA]</scope>
    <source>
        <strain evidence="2 3">MEG1</strain>
    </source>
</reference>
<evidence type="ECO:0000313" key="3">
    <source>
        <dbReference type="Proteomes" id="UP000179840"/>
    </source>
</evidence>
<protein>
    <recommendedName>
        <fullName evidence="4">Lipoprotein</fullName>
    </recommendedName>
</protein>
<sequence>MKLALGALLLLTLCSCKSSGIAQHRSGDLMGLDSFALATRYGTPASLQHQGEYLQLNYGSDAAGCRIIVLVDQQQRVAGWASSGKSCAVR</sequence>
<accession>A0A1S1U8T4</accession>
<dbReference type="PROSITE" id="PS51257">
    <property type="entry name" value="PROKAR_LIPOPROTEIN"/>
    <property type="match status" value="1"/>
</dbReference>
<dbReference type="AlphaFoldDB" id="A0A1S1U8T4"/>
<evidence type="ECO:0000256" key="1">
    <source>
        <dbReference type="SAM" id="SignalP"/>
    </source>
</evidence>
<dbReference type="RefSeq" id="WP_071077666.1">
    <property type="nucleotide sequence ID" value="NZ_LFKP01000008.1"/>
</dbReference>